<proteinExistence type="predicted"/>
<comment type="catalytic activity">
    <reaction evidence="1">
        <text>ATP + protein L-histidine = ADP + protein N-phospho-L-histidine.</text>
        <dbReference type="EC" id="2.7.13.3"/>
    </reaction>
</comment>
<keyword evidence="3 4" id="KW-0597">Phosphoprotein</keyword>
<dbReference type="Gene3D" id="1.10.287.130">
    <property type="match status" value="1"/>
</dbReference>
<evidence type="ECO:0000313" key="8">
    <source>
        <dbReference type="Proteomes" id="UP001199260"/>
    </source>
</evidence>
<dbReference type="EC" id="2.7.13.3" evidence="2"/>
<dbReference type="SUPFAM" id="SSF47384">
    <property type="entry name" value="Homodimeric domain of signal transducing histidine kinase"/>
    <property type="match status" value="1"/>
</dbReference>
<name>A0AAW4XTT0_9BURK</name>
<dbReference type="InterPro" id="IPR005467">
    <property type="entry name" value="His_kinase_dom"/>
</dbReference>
<dbReference type="CDD" id="cd00075">
    <property type="entry name" value="HATPase"/>
    <property type="match status" value="1"/>
</dbReference>
<dbReference type="PROSITE" id="PS50110">
    <property type="entry name" value="RESPONSE_REGULATORY"/>
    <property type="match status" value="1"/>
</dbReference>
<evidence type="ECO:0000256" key="2">
    <source>
        <dbReference type="ARBA" id="ARBA00012438"/>
    </source>
</evidence>
<dbReference type="InterPro" id="IPR003594">
    <property type="entry name" value="HATPase_dom"/>
</dbReference>
<evidence type="ECO:0000259" key="6">
    <source>
        <dbReference type="PROSITE" id="PS50110"/>
    </source>
</evidence>
<dbReference type="InterPro" id="IPR011006">
    <property type="entry name" value="CheY-like_superfamily"/>
</dbReference>
<organism evidence="7 8">
    <name type="scientific">Comamonas koreensis</name>
    <dbReference type="NCBI Taxonomy" id="160825"/>
    <lineage>
        <taxon>Bacteria</taxon>
        <taxon>Pseudomonadati</taxon>
        <taxon>Pseudomonadota</taxon>
        <taxon>Betaproteobacteria</taxon>
        <taxon>Burkholderiales</taxon>
        <taxon>Comamonadaceae</taxon>
        <taxon>Comamonas</taxon>
    </lineage>
</organism>
<dbReference type="GO" id="GO:0000155">
    <property type="term" value="F:phosphorelay sensor kinase activity"/>
    <property type="evidence" value="ECO:0007669"/>
    <property type="project" value="InterPro"/>
</dbReference>
<dbReference type="RefSeq" id="WP_230771246.1">
    <property type="nucleotide sequence ID" value="NZ_JAJNCT010000005.1"/>
</dbReference>
<dbReference type="SUPFAM" id="SSF55874">
    <property type="entry name" value="ATPase domain of HSP90 chaperone/DNA topoisomerase II/histidine kinase"/>
    <property type="match status" value="1"/>
</dbReference>
<dbReference type="SMART" id="SM00448">
    <property type="entry name" value="REC"/>
    <property type="match status" value="1"/>
</dbReference>
<dbReference type="InterPro" id="IPR036097">
    <property type="entry name" value="HisK_dim/P_sf"/>
</dbReference>
<feature type="domain" description="Histidine kinase" evidence="5">
    <location>
        <begin position="155"/>
        <end position="367"/>
    </location>
</feature>
<dbReference type="Pfam" id="PF00512">
    <property type="entry name" value="HisKA"/>
    <property type="match status" value="1"/>
</dbReference>
<gene>
    <name evidence="7" type="ORF">LPW39_03110</name>
</gene>
<dbReference type="AlphaFoldDB" id="A0AAW4XTT0"/>
<dbReference type="EMBL" id="JAJNCT010000005">
    <property type="protein sequence ID" value="MCD2164121.1"/>
    <property type="molecule type" value="Genomic_DNA"/>
</dbReference>
<dbReference type="SUPFAM" id="SSF52172">
    <property type="entry name" value="CheY-like"/>
    <property type="match status" value="1"/>
</dbReference>
<protein>
    <recommendedName>
        <fullName evidence="2">histidine kinase</fullName>
        <ecNumber evidence="2">2.7.13.3</ecNumber>
    </recommendedName>
</protein>
<dbReference type="PRINTS" id="PR00344">
    <property type="entry name" value="BCTRLSENSOR"/>
</dbReference>
<dbReference type="Pfam" id="PF00072">
    <property type="entry name" value="Response_reg"/>
    <property type="match status" value="1"/>
</dbReference>
<dbReference type="Gene3D" id="3.30.565.10">
    <property type="entry name" value="Histidine kinase-like ATPase, C-terminal domain"/>
    <property type="match status" value="1"/>
</dbReference>
<dbReference type="Proteomes" id="UP001199260">
    <property type="component" value="Unassembled WGS sequence"/>
</dbReference>
<evidence type="ECO:0000313" key="7">
    <source>
        <dbReference type="EMBL" id="MCD2164121.1"/>
    </source>
</evidence>
<dbReference type="PROSITE" id="PS50109">
    <property type="entry name" value="HIS_KIN"/>
    <property type="match status" value="1"/>
</dbReference>
<evidence type="ECO:0000259" key="5">
    <source>
        <dbReference type="PROSITE" id="PS50109"/>
    </source>
</evidence>
<dbReference type="PANTHER" id="PTHR43547:SF2">
    <property type="entry name" value="HYBRID SIGNAL TRANSDUCTION HISTIDINE KINASE C"/>
    <property type="match status" value="1"/>
</dbReference>
<evidence type="ECO:0000256" key="3">
    <source>
        <dbReference type="ARBA" id="ARBA00022553"/>
    </source>
</evidence>
<feature type="domain" description="Response regulatory" evidence="6">
    <location>
        <begin position="8"/>
        <end position="126"/>
    </location>
</feature>
<dbReference type="InterPro" id="IPR001789">
    <property type="entry name" value="Sig_transdc_resp-reg_receiver"/>
</dbReference>
<sequence length="376" mass="41581">MKTIDGIKCLIVDDIPQNLVALEALLQRDGVQFLKAHSAREALELLLQHNDIALALLDVQMPEMNGFDLAALIRGSERTRHIPLIFMTAGTHEQNWQFQGYESGAVDFLYKPIDPDMLTAKVNIFFELHRRKQELAQQLQERTEALRVNEMFMAVLSHDLRNPLQSIKATASLLKRQTDASKNQELAERVLGTSQRMARMVEDLLDITRIRQAGGLRLSLAAMDLAPLCEAAVEDARHCSVERVLHYQAQGDTQGRWDGERLAQVVSNIMGNALKHGAADAPISVTLDGSQPAEVVLAIQNGGTIPSSLLPDLFKPFRGGERQPGQSEGLGLGLYIAQQIARAHGGSIQVQSAEGLTRFEIRLPRQPLAQNQQTVL</sequence>
<dbReference type="Pfam" id="PF02518">
    <property type="entry name" value="HATPase_c"/>
    <property type="match status" value="1"/>
</dbReference>
<keyword evidence="7" id="KW-0418">Kinase</keyword>
<dbReference type="InterPro" id="IPR004358">
    <property type="entry name" value="Sig_transdc_His_kin-like_C"/>
</dbReference>
<dbReference type="InterPro" id="IPR003661">
    <property type="entry name" value="HisK_dim/P_dom"/>
</dbReference>
<dbReference type="SMART" id="SM00387">
    <property type="entry name" value="HATPase_c"/>
    <property type="match status" value="1"/>
</dbReference>
<reference evidence="7 8" key="1">
    <citation type="submission" date="2021-11" db="EMBL/GenBank/DDBJ databases">
        <title>Genome sequence.</title>
        <authorList>
            <person name="Sun Q."/>
        </authorList>
    </citation>
    <scope>NUCLEOTIDE SEQUENCE [LARGE SCALE GENOMIC DNA]</scope>
    <source>
        <strain evidence="7 8">KCTC 12005</strain>
    </source>
</reference>
<dbReference type="InterPro" id="IPR036890">
    <property type="entry name" value="HATPase_C_sf"/>
</dbReference>
<accession>A0AAW4XTT0</accession>
<comment type="caution">
    <text evidence="7">The sequence shown here is derived from an EMBL/GenBank/DDBJ whole genome shotgun (WGS) entry which is preliminary data.</text>
</comment>
<evidence type="ECO:0000256" key="4">
    <source>
        <dbReference type="PROSITE-ProRule" id="PRU00169"/>
    </source>
</evidence>
<keyword evidence="7" id="KW-0808">Transferase</keyword>
<keyword evidence="8" id="KW-1185">Reference proteome</keyword>
<feature type="modified residue" description="4-aspartylphosphate" evidence="4">
    <location>
        <position position="58"/>
    </location>
</feature>
<dbReference type="Gene3D" id="3.40.50.2300">
    <property type="match status" value="1"/>
</dbReference>
<evidence type="ECO:0000256" key="1">
    <source>
        <dbReference type="ARBA" id="ARBA00000085"/>
    </source>
</evidence>
<dbReference type="SMART" id="SM00388">
    <property type="entry name" value="HisKA"/>
    <property type="match status" value="1"/>
</dbReference>
<dbReference type="PANTHER" id="PTHR43547">
    <property type="entry name" value="TWO-COMPONENT HISTIDINE KINASE"/>
    <property type="match status" value="1"/>
</dbReference>
<dbReference type="CDD" id="cd00082">
    <property type="entry name" value="HisKA"/>
    <property type="match status" value="1"/>
</dbReference>